<accession>A0A6P1QU33</accession>
<protein>
    <submittedName>
        <fullName evidence="1">Uncharacterized protein</fullName>
    </submittedName>
</protein>
<evidence type="ECO:0000313" key="2">
    <source>
        <dbReference type="Proteomes" id="UP000464318"/>
    </source>
</evidence>
<dbReference type="Proteomes" id="UP000464318">
    <property type="component" value="Chromosome"/>
</dbReference>
<dbReference type="EMBL" id="CP029149">
    <property type="protein sequence ID" value="QHN65185.1"/>
    <property type="molecule type" value="Genomic_DNA"/>
</dbReference>
<evidence type="ECO:0000313" key="1">
    <source>
        <dbReference type="EMBL" id="QHN65185.1"/>
    </source>
</evidence>
<reference evidence="1 2" key="1">
    <citation type="submission" date="2018-04" db="EMBL/GenBank/DDBJ databases">
        <title>Characteristic and Complete Genome Sequencing of A Novel Member of Infective Endocarditis Causative Bacteria: Bergeyella cardium QL-PH.</title>
        <authorList>
            <person name="Pan H."/>
            <person name="Sun E."/>
            <person name="Zhang Y."/>
        </authorList>
    </citation>
    <scope>NUCLEOTIDE SEQUENCE [LARGE SCALE GENOMIC DNA]</scope>
    <source>
        <strain evidence="1 2">HPQL</strain>
    </source>
</reference>
<organism evidence="1 2">
    <name type="scientific">Bergeyella cardium</name>
    <dbReference type="NCBI Taxonomy" id="1585976"/>
    <lineage>
        <taxon>Bacteria</taxon>
        <taxon>Pseudomonadati</taxon>
        <taxon>Bacteroidota</taxon>
        <taxon>Flavobacteriia</taxon>
        <taxon>Flavobacteriales</taxon>
        <taxon>Weeksellaceae</taxon>
        <taxon>Bergeyella</taxon>
    </lineage>
</organism>
<sequence>MEEALCQWFLSPEKGINKLLPAKSVSTKKNDFSAVLMENPKLYLGSIGENHKRLFVEFSSARKDKNKPEVYHIEGSTKVGKNLRKFRGTISITKLMEADPRMNDDSEKAQGVLIGDFSFDEYEKLPATGVFTGQMGITWLIDKKGKLRYNDSYDEADVIINAVYLGKWTSKQTGKSQTSRWSRYLVPCSGDLDIGDGEFIPNPKYYKYGWKGYKAGSYK</sequence>
<dbReference type="KEGG" id="bcad:DBX24_04385"/>
<dbReference type="AlphaFoldDB" id="A0A6P1QU33"/>
<proteinExistence type="predicted"/>
<keyword evidence="2" id="KW-1185">Reference proteome</keyword>
<dbReference type="OrthoDB" id="880022at2"/>
<name>A0A6P1QU33_9FLAO</name>
<gene>
    <name evidence="1" type="ORF">DBX24_04385</name>
</gene>
<dbReference type="RefSeq" id="WP_160224076.1">
    <property type="nucleotide sequence ID" value="NZ_CP029149.1"/>
</dbReference>